<reference evidence="16 17" key="1">
    <citation type="submission" date="2018-12" db="EMBL/GenBank/DDBJ databases">
        <title>Whole genome sequence of a Pandoraea apista isolate from a patient with cystic fibrosis.</title>
        <authorList>
            <person name="Kenna D.T."/>
            <person name="Turton J.F."/>
        </authorList>
    </citation>
    <scope>NUCLEOTIDE SEQUENCE [LARGE SCALE GENOMIC DNA]</scope>
    <source>
        <strain evidence="16 17">Pa13324</strain>
    </source>
</reference>
<dbReference type="InterPro" id="IPR013986">
    <property type="entry name" value="DExx_box_DNA_helicase_dom_sf"/>
</dbReference>
<evidence type="ECO:0000256" key="3">
    <source>
        <dbReference type="ARBA" id="ARBA00022801"/>
    </source>
</evidence>
<gene>
    <name evidence="16" type="ORF">EJE83_03145</name>
</gene>
<evidence type="ECO:0000256" key="2">
    <source>
        <dbReference type="ARBA" id="ARBA00022741"/>
    </source>
</evidence>
<evidence type="ECO:0000256" key="13">
    <source>
        <dbReference type="SAM" id="MobiDB-lite"/>
    </source>
</evidence>
<dbReference type="GO" id="GO:0004386">
    <property type="term" value="F:helicase activity"/>
    <property type="evidence" value="ECO:0007669"/>
    <property type="project" value="UniProtKB-KW"/>
</dbReference>
<evidence type="ECO:0000313" key="17">
    <source>
        <dbReference type="Proteomes" id="UP000270216"/>
    </source>
</evidence>
<dbReference type="Gene3D" id="3.40.50.300">
    <property type="entry name" value="P-loop containing nucleotide triphosphate hydrolases"/>
    <property type="match status" value="2"/>
</dbReference>
<feature type="region of interest" description="Disordered" evidence="13">
    <location>
        <begin position="1"/>
        <end position="30"/>
    </location>
</feature>
<evidence type="ECO:0000256" key="12">
    <source>
        <dbReference type="PROSITE-ProRule" id="PRU00560"/>
    </source>
</evidence>
<accession>A0ABX9ZUJ0</accession>
<proteinExistence type="inferred from homology"/>
<dbReference type="InterPro" id="IPR014017">
    <property type="entry name" value="DNA_helicase_UvrD-like_C"/>
</dbReference>
<dbReference type="SUPFAM" id="SSF52540">
    <property type="entry name" value="P-loop containing nucleoside triphosphate hydrolases"/>
    <property type="match status" value="1"/>
</dbReference>
<evidence type="ECO:0000313" key="16">
    <source>
        <dbReference type="EMBL" id="RSK85726.1"/>
    </source>
</evidence>
<organism evidence="16 17">
    <name type="scientific">Pandoraea apista</name>
    <dbReference type="NCBI Taxonomy" id="93218"/>
    <lineage>
        <taxon>Bacteria</taxon>
        <taxon>Pseudomonadati</taxon>
        <taxon>Pseudomonadota</taxon>
        <taxon>Betaproteobacteria</taxon>
        <taxon>Burkholderiales</taxon>
        <taxon>Burkholderiaceae</taxon>
        <taxon>Pandoraea</taxon>
    </lineage>
</organism>
<dbReference type="InterPro" id="IPR027417">
    <property type="entry name" value="P-loop_NTPase"/>
</dbReference>
<dbReference type="InterPro" id="IPR014016">
    <property type="entry name" value="UvrD-like_ATP-bd"/>
</dbReference>
<dbReference type="Pfam" id="PF13361">
    <property type="entry name" value="UvrD_C"/>
    <property type="match status" value="1"/>
</dbReference>
<comment type="caution">
    <text evidence="16">The sequence shown here is derived from an EMBL/GenBank/DDBJ whole genome shotgun (WGS) entry which is preliminary data.</text>
</comment>
<feature type="domain" description="UvrD-like helicase ATP-binding" evidence="14">
    <location>
        <begin position="33"/>
        <end position="333"/>
    </location>
</feature>
<evidence type="ECO:0000256" key="11">
    <source>
        <dbReference type="ARBA" id="ARBA00048988"/>
    </source>
</evidence>
<dbReference type="InterPro" id="IPR000212">
    <property type="entry name" value="DNA_helicase_UvrD/REP"/>
</dbReference>
<comment type="catalytic activity">
    <reaction evidence="11">
        <text>ATP + H2O = ADP + phosphate + H(+)</text>
        <dbReference type="Rhea" id="RHEA:13065"/>
        <dbReference type="ChEBI" id="CHEBI:15377"/>
        <dbReference type="ChEBI" id="CHEBI:15378"/>
        <dbReference type="ChEBI" id="CHEBI:30616"/>
        <dbReference type="ChEBI" id="CHEBI:43474"/>
        <dbReference type="ChEBI" id="CHEBI:456216"/>
        <dbReference type="EC" id="5.6.2.4"/>
    </reaction>
</comment>
<comment type="catalytic activity">
    <reaction evidence="8">
        <text>Couples ATP hydrolysis with the unwinding of duplex DNA by translocating in the 3'-5' direction.</text>
        <dbReference type="EC" id="5.6.2.4"/>
    </reaction>
</comment>
<evidence type="ECO:0000259" key="15">
    <source>
        <dbReference type="PROSITE" id="PS51217"/>
    </source>
</evidence>
<dbReference type="EMBL" id="RWHX01000003">
    <property type="protein sequence ID" value="RSK85726.1"/>
    <property type="molecule type" value="Genomic_DNA"/>
</dbReference>
<dbReference type="PANTHER" id="PTHR11070">
    <property type="entry name" value="UVRD / RECB / PCRA DNA HELICASE FAMILY MEMBER"/>
    <property type="match status" value="1"/>
</dbReference>
<dbReference type="Pfam" id="PF00580">
    <property type="entry name" value="UvrD-helicase"/>
    <property type="match status" value="1"/>
</dbReference>
<keyword evidence="17" id="KW-1185">Reference proteome</keyword>
<sequence length="727" mass="81794">MTHHHASPVLSKVDAMSETQSPLRTPRFMPNGPALTVEQIALQVSNERICIAMANAGTGKTTTLVARIGEAIAGGTPPEQILALTFTATAADVLRTRLQRSGIHADLHKRVRVSTFDDYSHDVLETLPTANERARRIQRDSFLTSYLIEAMETLREDVEDRYAPGAFEDNHINVAQSLEAMRKLKAGGALFDDVDDEQLGDLLERLDVTPAQYAITQAYERARLGALDEPKFRDRFDATYDLAQLIDRESIAPQYFAPCRLIVCDEQHDFNEASYRVLRHLLRTLNCRFVGVGDRDQVIHGEMGASDVYMGERFRMDFSGASAYPLTRTFRHGPHIAYPVAAFKRKTIESYVRRHTPVDVIKADGAHDGMANAVLADVRHWLQDSDKRSTCAVLLRDWHQSASIEEALWRAEIPFESPNKEGFQFREEIRFVRAVFALAMRAHETIDERERMSVAAVLGIFANIRLSRDQYQLTAKHPELIEQIYTSYLLGAVPGTPAATIGQLIRELRASLPTLSASDAFRRIRQKIDFQAVATRLYARPYDVDLVERTLRAYASTLPADDTPLADYFSSMMTRLSAVRRTRAGARVSVDTVANIKGKEFDHVVIPFLERNEFPNPFAPLESEKNLFYVAMTRARESVSLITSSDETRQSGFIASLDLPRTVLLADDALVRNMAMPVDTTPARRYLSGDTYGAKDELTARGAIYDPARRQWYITPEKDSAAFSPWL</sequence>
<evidence type="ECO:0000259" key="14">
    <source>
        <dbReference type="PROSITE" id="PS51198"/>
    </source>
</evidence>
<dbReference type="PROSITE" id="PS51198">
    <property type="entry name" value="UVRD_HELICASE_ATP_BIND"/>
    <property type="match status" value="1"/>
</dbReference>
<evidence type="ECO:0000256" key="10">
    <source>
        <dbReference type="ARBA" id="ARBA00034923"/>
    </source>
</evidence>
<protein>
    <recommendedName>
        <fullName evidence="9">DNA 3'-5' helicase</fullName>
        <ecNumber evidence="9">5.6.2.4</ecNumber>
    </recommendedName>
    <alternativeName>
        <fullName evidence="10">DNA 3'-5' helicase II</fullName>
    </alternativeName>
</protein>
<keyword evidence="5 12" id="KW-0067">ATP-binding</keyword>
<evidence type="ECO:0000256" key="1">
    <source>
        <dbReference type="ARBA" id="ARBA00009922"/>
    </source>
</evidence>
<evidence type="ECO:0000256" key="8">
    <source>
        <dbReference type="ARBA" id="ARBA00034617"/>
    </source>
</evidence>
<feature type="binding site" evidence="12">
    <location>
        <begin position="54"/>
        <end position="61"/>
    </location>
    <ligand>
        <name>ATP</name>
        <dbReference type="ChEBI" id="CHEBI:30616"/>
    </ligand>
</feature>
<keyword evidence="3 12" id="KW-0378">Hydrolase</keyword>
<dbReference type="Gene3D" id="1.10.486.10">
    <property type="entry name" value="PCRA, domain 4"/>
    <property type="match status" value="1"/>
</dbReference>
<comment type="similarity">
    <text evidence="1">Belongs to the helicase family. UvrD subfamily.</text>
</comment>
<dbReference type="PROSITE" id="PS51217">
    <property type="entry name" value="UVRD_HELICASE_CTER"/>
    <property type="match status" value="1"/>
</dbReference>
<name>A0ABX9ZUJ0_9BURK</name>
<keyword evidence="4 12" id="KW-0347">Helicase</keyword>
<evidence type="ECO:0000256" key="7">
    <source>
        <dbReference type="ARBA" id="ARBA00023235"/>
    </source>
</evidence>
<keyword evidence="2 12" id="KW-0547">Nucleotide-binding</keyword>
<dbReference type="EC" id="5.6.2.4" evidence="9"/>
<evidence type="ECO:0000256" key="5">
    <source>
        <dbReference type="ARBA" id="ARBA00022840"/>
    </source>
</evidence>
<dbReference type="Proteomes" id="UP000270216">
    <property type="component" value="Unassembled WGS sequence"/>
</dbReference>
<feature type="domain" description="UvrD-like helicase C-terminal" evidence="15">
    <location>
        <begin position="327"/>
        <end position="598"/>
    </location>
</feature>
<dbReference type="Gene3D" id="1.10.10.160">
    <property type="match status" value="1"/>
</dbReference>
<keyword evidence="7" id="KW-0413">Isomerase</keyword>
<evidence type="ECO:0000256" key="4">
    <source>
        <dbReference type="ARBA" id="ARBA00022806"/>
    </source>
</evidence>
<evidence type="ECO:0000256" key="6">
    <source>
        <dbReference type="ARBA" id="ARBA00023125"/>
    </source>
</evidence>
<dbReference type="PANTHER" id="PTHR11070:SF2">
    <property type="entry name" value="ATP-DEPENDENT DNA HELICASE SRS2"/>
    <property type="match status" value="1"/>
</dbReference>
<keyword evidence="6" id="KW-0238">DNA-binding</keyword>
<evidence type="ECO:0000256" key="9">
    <source>
        <dbReference type="ARBA" id="ARBA00034808"/>
    </source>
</evidence>
<dbReference type="RefSeq" id="WP_107337916.1">
    <property type="nucleotide sequence ID" value="NZ_RZMU01000014.1"/>
</dbReference>